<comment type="caution">
    <text evidence="2">The sequence shown here is derived from an EMBL/GenBank/DDBJ whole genome shotgun (WGS) entry which is preliminary data.</text>
</comment>
<feature type="chain" id="PRO_5047019056" evidence="1">
    <location>
        <begin position="22"/>
        <end position="227"/>
    </location>
</feature>
<evidence type="ECO:0000256" key="1">
    <source>
        <dbReference type="SAM" id="SignalP"/>
    </source>
</evidence>
<feature type="signal peptide" evidence="1">
    <location>
        <begin position="1"/>
        <end position="21"/>
    </location>
</feature>
<proteinExistence type="predicted"/>
<evidence type="ECO:0000313" key="3">
    <source>
        <dbReference type="Proteomes" id="UP001163719"/>
    </source>
</evidence>
<dbReference type="EMBL" id="JAPDHV010000002">
    <property type="protein sequence ID" value="MCW3160375.1"/>
    <property type="molecule type" value="Genomic_DNA"/>
</dbReference>
<keyword evidence="3" id="KW-1185">Reference proteome</keyword>
<dbReference type="Proteomes" id="UP001163719">
    <property type="component" value="Unassembled WGS sequence"/>
</dbReference>
<dbReference type="RefSeq" id="WP_264742334.1">
    <property type="nucleotide sequence ID" value="NZ_JAPDHV010000002.1"/>
</dbReference>
<keyword evidence="1" id="KW-0732">Signal</keyword>
<evidence type="ECO:0000313" key="2">
    <source>
        <dbReference type="EMBL" id="MCW3160375.1"/>
    </source>
</evidence>
<organism evidence="2 3">
    <name type="scientific">Chryseobacterium oryctis</name>
    <dbReference type="NCBI Taxonomy" id="2952618"/>
    <lineage>
        <taxon>Bacteria</taxon>
        <taxon>Pseudomonadati</taxon>
        <taxon>Bacteroidota</taxon>
        <taxon>Flavobacteriia</taxon>
        <taxon>Flavobacteriales</taxon>
        <taxon>Weeksellaceae</taxon>
        <taxon>Chryseobacterium group</taxon>
        <taxon>Chryseobacterium</taxon>
    </lineage>
</organism>
<sequence>MKKGILNIFLTLSSIYLSAQAPISINDIKSEVAVFNNIKGDNYGKSLTYDQITGTPYLDKNFNKAKVSQKYEEVPIRYNSYKDEIEFKKNETILVLPKDSEFSKIQFTNSKQIIALIETSDDLSGYFFKLVDGKNSLYKKDKIIFIDIVPAANSYAADKPAAFKKLPSIYYIQTEKGEYIKRPKNPKDIIAQFPDKKESLNIFFKSNKIKFDKEEDLVKLINFLNQD</sequence>
<protein>
    <submittedName>
        <fullName evidence="2">Uncharacterized protein</fullName>
    </submittedName>
</protein>
<accession>A0ABT3HL25</accession>
<name>A0ABT3HL25_9FLAO</name>
<gene>
    <name evidence="2" type="ORF">OH806_03750</name>
</gene>
<reference evidence="2" key="1">
    <citation type="submission" date="2022-10" db="EMBL/GenBank/DDBJ databases">
        <title>Chryseobacterium babae sp. nov. isolated from the gut of the beetle Oryctes rhinoceros, and Chryseobacterium kimseyorum sp. nov., isolated from a stick insect rearing cage.</title>
        <authorList>
            <person name="Shelomi M."/>
            <person name="Han C.-J."/>
            <person name="Chen W.-M."/>
            <person name="Chen H.-K."/>
            <person name="Liaw S.-J."/>
            <person name="Muhle E."/>
            <person name="Clermont D."/>
        </authorList>
    </citation>
    <scope>NUCLEOTIDE SEQUENCE</scope>
    <source>
        <strain evidence="2">WLa1L2M3</strain>
    </source>
</reference>